<protein>
    <recommendedName>
        <fullName evidence="18">Mitochondrial carrier</fullName>
    </recommendedName>
</protein>
<dbReference type="EMBL" id="JAZGSY010000471">
    <property type="protein sequence ID" value="KAL1836067.1"/>
    <property type="molecule type" value="Genomic_DNA"/>
</dbReference>
<evidence type="ECO:0000256" key="5">
    <source>
        <dbReference type="ARBA" id="ARBA00022448"/>
    </source>
</evidence>
<keyword evidence="12" id="KW-0496">Mitochondrion</keyword>
<feature type="repeat" description="Solcar" evidence="14">
    <location>
        <begin position="206"/>
        <end position="293"/>
    </location>
</feature>
<dbReference type="InterPro" id="IPR044712">
    <property type="entry name" value="SLC25A32-like"/>
</dbReference>
<sequence>MFALSEESRERIARIIEVGRVALHYGYLPLILYLGYTRSNPRPSIIRRNNPPPDHQPNFQPALTPEHVATTTLTGVSMTEINHAGLSPALVETVAGLSAGTIATLIVHPLDIVKTRMHVYRTAHVSPLLTTPLPRPSAVQLLHALLRSDQPLASLYRGLTPNLVGNATSWASFFFFKSRLERAILLVRGTTTTTATTATGNNNESLTPSDFFLASLGAGALTQLLTNPIWVLKTRMLASDRGAHGAYPSLLAGAARLWREEGPRGFYRGLSVGMLAVSHGAVQFAVYDPLRRAFLLSREKTRRRRRGEAHETTTAGFGLSNEATLVLSTASKLAAGVTTYPLQVLRSRLQHHDADAQFGRSARDVVARLWREEGMRGFYRGLVPHVVRVLPSTWVTFLVYENARYYLPRWWGGRQVSEGEGKVIV</sequence>
<dbReference type="Proteomes" id="UP001583172">
    <property type="component" value="Unassembled WGS sequence"/>
</dbReference>
<evidence type="ECO:0000256" key="15">
    <source>
        <dbReference type="RuleBase" id="RU000488"/>
    </source>
</evidence>
<evidence type="ECO:0000256" key="3">
    <source>
        <dbReference type="ARBA" id="ARBA00006375"/>
    </source>
</evidence>
<evidence type="ECO:0000256" key="4">
    <source>
        <dbReference type="ARBA" id="ARBA00010917"/>
    </source>
</evidence>
<evidence type="ECO:0000313" key="17">
    <source>
        <dbReference type="Proteomes" id="UP001583172"/>
    </source>
</evidence>
<dbReference type="InterPro" id="IPR018108">
    <property type="entry name" value="MCP_transmembrane"/>
</dbReference>
<dbReference type="InterPro" id="IPR023395">
    <property type="entry name" value="MCP_dom_sf"/>
</dbReference>
<keyword evidence="7" id="KW-0677">Repeat</keyword>
<evidence type="ECO:0008006" key="18">
    <source>
        <dbReference type="Google" id="ProtNLM"/>
    </source>
</evidence>
<keyword evidence="11" id="KW-1133">Transmembrane helix</keyword>
<dbReference type="SUPFAM" id="SSF103506">
    <property type="entry name" value="Mitochondrial carrier"/>
    <property type="match status" value="1"/>
</dbReference>
<evidence type="ECO:0000256" key="6">
    <source>
        <dbReference type="ARBA" id="ARBA00022692"/>
    </source>
</evidence>
<evidence type="ECO:0000256" key="11">
    <source>
        <dbReference type="ARBA" id="ARBA00022989"/>
    </source>
</evidence>
<dbReference type="PANTHER" id="PTHR45683">
    <property type="entry name" value="MITOCHONDRIAL NICOTINAMIDE ADENINE DINUCLEOTIDE TRANSPORTER 1-RELATED-RELATED"/>
    <property type="match status" value="1"/>
</dbReference>
<comment type="caution">
    <text evidence="16">The sequence shown here is derived from an EMBL/GenBank/DDBJ whole genome shotgun (WGS) entry which is preliminary data.</text>
</comment>
<dbReference type="Gene3D" id="1.50.40.10">
    <property type="entry name" value="Mitochondrial carrier domain"/>
    <property type="match status" value="1"/>
</dbReference>
<keyword evidence="13 14" id="KW-0472">Membrane</keyword>
<evidence type="ECO:0000256" key="14">
    <source>
        <dbReference type="PROSITE-ProRule" id="PRU00282"/>
    </source>
</evidence>
<feature type="repeat" description="Solcar" evidence="14">
    <location>
        <begin position="87"/>
        <end position="183"/>
    </location>
</feature>
<evidence type="ECO:0000256" key="7">
    <source>
        <dbReference type="ARBA" id="ARBA00022737"/>
    </source>
</evidence>
<keyword evidence="8" id="KW-1000">Mitochondrion outer membrane</keyword>
<dbReference type="Pfam" id="PF00153">
    <property type="entry name" value="Mito_carr"/>
    <property type="match status" value="3"/>
</dbReference>
<comment type="similarity">
    <text evidence="4">Belongs to the Tom7 family.</text>
</comment>
<keyword evidence="9" id="KW-0999">Mitochondrion inner membrane</keyword>
<feature type="repeat" description="Solcar" evidence="14">
    <location>
        <begin position="322"/>
        <end position="406"/>
    </location>
</feature>
<evidence type="ECO:0000256" key="1">
    <source>
        <dbReference type="ARBA" id="ARBA00004141"/>
    </source>
</evidence>
<evidence type="ECO:0000256" key="10">
    <source>
        <dbReference type="ARBA" id="ARBA00022927"/>
    </source>
</evidence>
<name>A0ABR3V2Q8_HUMIN</name>
<dbReference type="InterPro" id="IPR012621">
    <property type="entry name" value="Tom7"/>
</dbReference>
<gene>
    <name evidence="16" type="ORF">VTJ49DRAFT_5618</name>
</gene>
<organism evidence="16 17">
    <name type="scientific">Humicola insolens</name>
    <name type="common">Soft-rot fungus</name>
    <dbReference type="NCBI Taxonomy" id="85995"/>
    <lineage>
        <taxon>Eukaryota</taxon>
        <taxon>Fungi</taxon>
        <taxon>Dikarya</taxon>
        <taxon>Ascomycota</taxon>
        <taxon>Pezizomycotina</taxon>
        <taxon>Sordariomycetes</taxon>
        <taxon>Sordariomycetidae</taxon>
        <taxon>Sordariales</taxon>
        <taxon>Chaetomiaceae</taxon>
        <taxon>Mycothermus</taxon>
    </lineage>
</organism>
<comment type="subcellular location">
    <subcellularLocation>
        <location evidence="1">Membrane</location>
        <topology evidence="1">Multi-pass membrane protein</topology>
    </subcellularLocation>
    <subcellularLocation>
        <location evidence="2">Mitochondrion outer membrane</location>
        <topology evidence="2">Single-pass membrane protein</topology>
    </subcellularLocation>
</comment>
<keyword evidence="17" id="KW-1185">Reference proteome</keyword>
<evidence type="ECO:0000256" key="9">
    <source>
        <dbReference type="ARBA" id="ARBA00022792"/>
    </source>
</evidence>
<dbReference type="Pfam" id="PF08038">
    <property type="entry name" value="Tom7"/>
    <property type="match status" value="1"/>
</dbReference>
<keyword evidence="5 15" id="KW-0813">Transport</keyword>
<keyword evidence="10" id="KW-0653">Protein transport</keyword>
<dbReference type="PROSITE" id="PS50920">
    <property type="entry name" value="SOLCAR"/>
    <property type="match status" value="3"/>
</dbReference>
<proteinExistence type="inferred from homology"/>
<accession>A0ABR3V2Q8</accession>
<comment type="similarity">
    <text evidence="3 15">Belongs to the mitochondrial carrier (TC 2.A.29) family.</text>
</comment>
<reference evidence="16 17" key="1">
    <citation type="journal article" date="2024" name="Commun. Biol.">
        <title>Comparative genomic analysis of thermophilic fungi reveals convergent evolutionary adaptations and gene losses.</title>
        <authorList>
            <person name="Steindorff A.S."/>
            <person name="Aguilar-Pontes M.V."/>
            <person name="Robinson A.J."/>
            <person name="Andreopoulos B."/>
            <person name="LaButti K."/>
            <person name="Kuo A."/>
            <person name="Mondo S."/>
            <person name="Riley R."/>
            <person name="Otillar R."/>
            <person name="Haridas S."/>
            <person name="Lipzen A."/>
            <person name="Grimwood J."/>
            <person name="Schmutz J."/>
            <person name="Clum A."/>
            <person name="Reid I.D."/>
            <person name="Moisan M.C."/>
            <person name="Butler G."/>
            <person name="Nguyen T.T.M."/>
            <person name="Dewar K."/>
            <person name="Conant G."/>
            <person name="Drula E."/>
            <person name="Henrissat B."/>
            <person name="Hansel C."/>
            <person name="Singer S."/>
            <person name="Hutchinson M.I."/>
            <person name="de Vries R.P."/>
            <person name="Natvig D.O."/>
            <person name="Powell A.J."/>
            <person name="Tsang A."/>
            <person name="Grigoriev I.V."/>
        </authorList>
    </citation>
    <scope>NUCLEOTIDE SEQUENCE [LARGE SCALE GENOMIC DNA]</scope>
    <source>
        <strain evidence="16 17">CBS 620.91</strain>
    </source>
</reference>
<evidence type="ECO:0000313" key="16">
    <source>
        <dbReference type="EMBL" id="KAL1836067.1"/>
    </source>
</evidence>
<evidence type="ECO:0000256" key="8">
    <source>
        <dbReference type="ARBA" id="ARBA00022787"/>
    </source>
</evidence>
<evidence type="ECO:0000256" key="2">
    <source>
        <dbReference type="ARBA" id="ARBA00004572"/>
    </source>
</evidence>
<keyword evidence="6 14" id="KW-0812">Transmembrane</keyword>
<evidence type="ECO:0000256" key="13">
    <source>
        <dbReference type="ARBA" id="ARBA00023136"/>
    </source>
</evidence>
<evidence type="ECO:0000256" key="12">
    <source>
        <dbReference type="ARBA" id="ARBA00023128"/>
    </source>
</evidence>